<feature type="region of interest" description="Disordered" evidence="1">
    <location>
        <begin position="62"/>
        <end position="81"/>
    </location>
</feature>
<dbReference type="GO" id="GO:0031297">
    <property type="term" value="P:replication fork processing"/>
    <property type="evidence" value="ECO:0007669"/>
    <property type="project" value="TreeGrafter"/>
</dbReference>
<feature type="compositionally biased region" description="Low complexity" evidence="1">
    <location>
        <begin position="482"/>
        <end position="507"/>
    </location>
</feature>
<feature type="compositionally biased region" description="Basic residues" evidence="1">
    <location>
        <begin position="33"/>
        <end position="42"/>
    </location>
</feature>
<feature type="region of interest" description="Disordered" evidence="1">
    <location>
        <begin position="239"/>
        <end position="292"/>
    </location>
</feature>
<dbReference type="Pfam" id="PF15350">
    <property type="entry name" value="ETAA1"/>
    <property type="match status" value="2"/>
</dbReference>
<evidence type="ECO:0000256" key="1">
    <source>
        <dbReference type="SAM" id="MobiDB-lite"/>
    </source>
</evidence>
<feature type="compositionally biased region" description="Basic and acidic residues" evidence="1">
    <location>
        <begin position="1"/>
        <end position="21"/>
    </location>
</feature>
<sequence>MTDKNAIDTRPTADETKEIRSRVSKVSQNKFKTNNKYRRKQTRSPSLSASLCYGKDVGTPKHKSRIRFNGCSNSDSPSEAEALQDIIWDPASPPPMRDGKGAGESVRDVEISEIVNRIAPKDEKPMDNDSVLQWIGDTAVPCTPEIQRSRVRRFSERRQSNNVEDLMKLAKQFDLNMTRQHKERNLERLQNSEGTNCKDLHKLNKLTATHPESDSNGASVVEAQGLSHEEELHALFDGPTQHLSGRLSPPSANCSQESRTENTATHEMRPAASGKKNLPEDAQVSKPDFDDDWENDDLFSELSVLEVTQNPWLLSSCTAKTTSQTGFAASRKCEPTTAASSSGSSSRAGCLQSHQITSQYTRISSKTCTNPSTFRCDGPVQSGAIKQLPKTRPDMVSTESEYQKAHALGRKQQMIMNNVGPGAKDLASSAVASGKNLDSLWGDGDDYDDDDDLLYQACDDLEQISASQEQQREKNSTKPSHSSPVVLSSIITTSSSSMSRNSRTVQSQHPTDHKQPVCVFARSHSIPGASGIHGNKLNLSESASTSKVSHYPQNSGQQHHFIQLRHATGPSGENSHRSTFKRHLSDPEALRNKVFIAVQPAVKCSAAEIERKKREAMARRRLRLQATQKSGATT</sequence>
<evidence type="ECO:0000313" key="3">
    <source>
        <dbReference type="Proteomes" id="UP000327468"/>
    </source>
</evidence>
<dbReference type="EMBL" id="VFJC01000004">
    <property type="protein sequence ID" value="KAB5581960.1"/>
    <property type="molecule type" value="Genomic_DNA"/>
</dbReference>
<dbReference type="PANTHER" id="PTHR16434:SF2">
    <property type="entry name" value="EWING'S TUMOR-ASSOCIATED ANTIGEN 1"/>
    <property type="match status" value="1"/>
</dbReference>
<feature type="region of interest" description="Disordered" evidence="1">
    <location>
        <begin position="466"/>
        <end position="513"/>
    </location>
</feature>
<evidence type="ECO:0008006" key="4">
    <source>
        <dbReference type="Google" id="ProtNLM"/>
    </source>
</evidence>
<dbReference type="GO" id="GO:0006974">
    <property type="term" value="P:DNA damage response"/>
    <property type="evidence" value="ECO:0007669"/>
    <property type="project" value="TreeGrafter"/>
</dbReference>
<dbReference type="GO" id="GO:0043596">
    <property type="term" value="C:nuclear replication fork"/>
    <property type="evidence" value="ECO:0007669"/>
    <property type="project" value="TreeGrafter"/>
</dbReference>
<accession>A0A5N5PQI8</accession>
<feature type="compositionally biased region" description="Basic and acidic residues" evidence="1">
    <location>
        <begin position="258"/>
        <end position="269"/>
    </location>
</feature>
<dbReference type="AlphaFoldDB" id="A0A5N5PQI8"/>
<comment type="caution">
    <text evidence="2">The sequence shown here is derived from an EMBL/GenBank/DDBJ whole genome shotgun (WGS) entry which is preliminary data.</text>
</comment>
<keyword evidence="3" id="KW-1185">Reference proteome</keyword>
<gene>
    <name evidence="2" type="ORF">PHYPO_G00181620</name>
</gene>
<dbReference type="InterPro" id="IPR029406">
    <property type="entry name" value="ETAA1"/>
</dbReference>
<proteinExistence type="predicted"/>
<organism evidence="2 3">
    <name type="scientific">Pangasianodon hypophthalmus</name>
    <name type="common">Striped catfish</name>
    <name type="synonym">Helicophagus hypophthalmus</name>
    <dbReference type="NCBI Taxonomy" id="310915"/>
    <lineage>
        <taxon>Eukaryota</taxon>
        <taxon>Metazoa</taxon>
        <taxon>Chordata</taxon>
        <taxon>Craniata</taxon>
        <taxon>Vertebrata</taxon>
        <taxon>Euteleostomi</taxon>
        <taxon>Actinopterygii</taxon>
        <taxon>Neopterygii</taxon>
        <taxon>Teleostei</taxon>
        <taxon>Ostariophysi</taxon>
        <taxon>Siluriformes</taxon>
        <taxon>Pangasiidae</taxon>
        <taxon>Pangasianodon</taxon>
    </lineage>
</organism>
<protein>
    <recommendedName>
        <fullName evidence="4">Ewing's tumor-associated antigen 1</fullName>
    </recommendedName>
</protein>
<feature type="region of interest" description="Disordered" evidence="1">
    <location>
        <begin position="1"/>
        <end position="56"/>
    </location>
</feature>
<name>A0A5N5PQI8_PANHP</name>
<dbReference type="Proteomes" id="UP000327468">
    <property type="component" value="Chromosome 3"/>
</dbReference>
<evidence type="ECO:0000313" key="2">
    <source>
        <dbReference type="EMBL" id="KAB5581960.1"/>
    </source>
</evidence>
<reference evidence="2 3" key="1">
    <citation type="submission" date="2019-06" db="EMBL/GenBank/DDBJ databases">
        <title>A chromosome-scale genome assembly of the striped catfish, Pangasianodon hypophthalmus.</title>
        <authorList>
            <person name="Wen M."/>
            <person name="Zahm M."/>
            <person name="Roques C."/>
            <person name="Cabau C."/>
            <person name="Klopp C."/>
            <person name="Donnadieu C."/>
            <person name="Jouanno E."/>
            <person name="Avarre J.-C."/>
            <person name="Campet M."/>
            <person name="Ha T.T.T."/>
            <person name="Dugue R."/>
            <person name="Lampietro C."/>
            <person name="Louis A."/>
            <person name="Herpin A."/>
            <person name="Echchiki A."/>
            <person name="Berthelot C."/>
            <person name="Parey E."/>
            <person name="Roest-Crollius H."/>
            <person name="Braasch I."/>
            <person name="Postlethwait J."/>
            <person name="Bobe J."/>
            <person name="Montfort J."/>
            <person name="Bouchez O."/>
            <person name="Begum T."/>
            <person name="Schartl M."/>
            <person name="Guiguen Y."/>
        </authorList>
    </citation>
    <scope>NUCLEOTIDE SEQUENCE [LARGE SCALE GENOMIC DNA]</scope>
    <source>
        <strain evidence="2 3">Indonesia</strain>
        <tissue evidence="2">Blood</tissue>
    </source>
</reference>
<dbReference type="GO" id="GO:2000001">
    <property type="term" value="P:regulation of DNA damage checkpoint"/>
    <property type="evidence" value="ECO:0007669"/>
    <property type="project" value="TreeGrafter"/>
</dbReference>
<dbReference type="GO" id="GO:0043539">
    <property type="term" value="F:protein serine/threonine kinase activator activity"/>
    <property type="evidence" value="ECO:0007669"/>
    <property type="project" value="TreeGrafter"/>
</dbReference>
<dbReference type="PANTHER" id="PTHR16434">
    <property type="entry name" value="EWING'S TUMOR-ASSOCIATED ANTIGEN 1 ETAA1"/>
    <property type="match status" value="1"/>
</dbReference>